<dbReference type="GO" id="GO:0005634">
    <property type="term" value="C:nucleus"/>
    <property type="evidence" value="ECO:0007669"/>
    <property type="project" value="TreeGrafter"/>
</dbReference>
<evidence type="ECO:0008006" key="3">
    <source>
        <dbReference type="Google" id="ProtNLM"/>
    </source>
</evidence>
<dbReference type="PANTHER" id="PTHR45751">
    <property type="entry name" value="COPINE FAMILY PROTEIN 1"/>
    <property type="match status" value="1"/>
</dbReference>
<evidence type="ECO:0000313" key="2">
    <source>
        <dbReference type="Proteomes" id="UP000269721"/>
    </source>
</evidence>
<reference evidence="2" key="1">
    <citation type="journal article" date="2018" name="Nat. Microbiol.">
        <title>Leveraging single-cell genomics to expand the fungal tree of life.</title>
        <authorList>
            <person name="Ahrendt S.R."/>
            <person name="Quandt C.A."/>
            <person name="Ciobanu D."/>
            <person name="Clum A."/>
            <person name="Salamov A."/>
            <person name="Andreopoulos B."/>
            <person name="Cheng J.F."/>
            <person name="Woyke T."/>
            <person name="Pelin A."/>
            <person name="Henrissat B."/>
            <person name="Reynolds N.K."/>
            <person name="Benny G.L."/>
            <person name="Smith M.E."/>
            <person name="James T.Y."/>
            <person name="Grigoriev I.V."/>
        </authorList>
    </citation>
    <scope>NUCLEOTIDE SEQUENCE [LARGE SCALE GENOMIC DNA]</scope>
</reference>
<dbReference type="InterPro" id="IPR052079">
    <property type="entry name" value="E3_ligase/Copine_domain"/>
</dbReference>
<dbReference type="OrthoDB" id="5855668at2759"/>
<name>A0A4P9WKY4_9FUNG</name>
<organism evidence="1 2">
    <name type="scientific">Blyttiomyces helicus</name>
    <dbReference type="NCBI Taxonomy" id="388810"/>
    <lineage>
        <taxon>Eukaryota</taxon>
        <taxon>Fungi</taxon>
        <taxon>Fungi incertae sedis</taxon>
        <taxon>Chytridiomycota</taxon>
        <taxon>Chytridiomycota incertae sedis</taxon>
        <taxon>Chytridiomycetes</taxon>
        <taxon>Chytridiomycetes incertae sedis</taxon>
        <taxon>Blyttiomyces</taxon>
    </lineage>
</organism>
<accession>A0A4P9WKY4</accession>
<dbReference type="PANTHER" id="PTHR45751:SF11">
    <property type="entry name" value="COPINE FAMILY PROTEIN 2"/>
    <property type="match status" value="1"/>
</dbReference>
<evidence type="ECO:0000313" key="1">
    <source>
        <dbReference type="EMBL" id="RKO92703.1"/>
    </source>
</evidence>
<dbReference type="Proteomes" id="UP000269721">
    <property type="component" value="Unassembled WGS sequence"/>
</dbReference>
<protein>
    <recommendedName>
        <fullName evidence="3">Copine C-terminal domain-containing protein</fullName>
    </recommendedName>
</protein>
<proteinExistence type="predicted"/>
<dbReference type="GO" id="GO:0016567">
    <property type="term" value="P:protein ubiquitination"/>
    <property type="evidence" value="ECO:0007669"/>
    <property type="project" value="TreeGrafter"/>
</dbReference>
<gene>
    <name evidence="1" type="ORF">BDK51DRAFT_45759</name>
</gene>
<dbReference type="EMBL" id="KZ994529">
    <property type="protein sequence ID" value="RKO92703.1"/>
    <property type="molecule type" value="Genomic_DNA"/>
</dbReference>
<keyword evidence="2" id="KW-1185">Reference proteome</keyword>
<dbReference type="GO" id="GO:0004842">
    <property type="term" value="F:ubiquitin-protein transferase activity"/>
    <property type="evidence" value="ECO:0007669"/>
    <property type="project" value="TreeGrafter"/>
</dbReference>
<sequence length="127" mass="14025">MPRVSPTLLEEIQLPLGLLLLLLLYINFSKVMGFLKWLTSSNHDSSAKRDFFERISDKFTSLDQVTAALRKAGLESSQLIIGIDYTKSNEWTGAKTFGGRSLHAIQPGSINPYQSVISILGRTLGAL</sequence>
<dbReference type="AlphaFoldDB" id="A0A4P9WKY4"/>